<dbReference type="AlphaFoldDB" id="A0A0V0Z4V8"/>
<reference evidence="1 2" key="1">
    <citation type="submission" date="2015-01" db="EMBL/GenBank/DDBJ databases">
        <title>Evolution of Trichinella species and genotypes.</title>
        <authorList>
            <person name="Korhonen P.K."/>
            <person name="Edoardo P."/>
            <person name="Giuseppe L.R."/>
            <person name="Gasser R.B."/>
        </authorList>
    </citation>
    <scope>NUCLEOTIDE SEQUENCE [LARGE SCALE GENOMIC DNA]</scope>
    <source>
        <strain evidence="1">ISS3</strain>
    </source>
</reference>
<dbReference type="InParanoid" id="A0A0V0Z4V8"/>
<dbReference type="Proteomes" id="UP000054776">
    <property type="component" value="Unassembled WGS sequence"/>
</dbReference>
<comment type="caution">
    <text evidence="1">The sequence shown here is derived from an EMBL/GenBank/DDBJ whole genome shotgun (WGS) entry which is preliminary data.</text>
</comment>
<keyword evidence="2" id="KW-1185">Reference proteome</keyword>
<dbReference type="EMBL" id="JYDH01002759">
    <property type="protein sequence ID" value="KRY07520.1"/>
    <property type="molecule type" value="Genomic_DNA"/>
</dbReference>
<name>A0A0V0Z4V8_TRISP</name>
<protein>
    <submittedName>
        <fullName evidence="1">Uncharacterized protein</fullName>
    </submittedName>
</protein>
<accession>A0A0V0Z4V8</accession>
<sequence>MLGRVLLRTLPIVTTVSSAFNNQVRNGTETRNL</sequence>
<evidence type="ECO:0000313" key="1">
    <source>
        <dbReference type="EMBL" id="KRY07520.1"/>
    </source>
</evidence>
<gene>
    <name evidence="1" type="ORF">T01_13107</name>
</gene>
<organism evidence="1 2">
    <name type="scientific">Trichinella spiralis</name>
    <name type="common">Trichina worm</name>
    <dbReference type="NCBI Taxonomy" id="6334"/>
    <lineage>
        <taxon>Eukaryota</taxon>
        <taxon>Metazoa</taxon>
        <taxon>Ecdysozoa</taxon>
        <taxon>Nematoda</taxon>
        <taxon>Enoplea</taxon>
        <taxon>Dorylaimia</taxon>
        <taxon>Trichinellida</taxon>
        <taxon>Trichinellidae</taxon>
        <taxon>Trichinella</taxon>
    </lineage>
</organism>
<evidence type="ECO:0000313" key="2">
    <source>
        <dbReference type="Proteomes" id="UP000054776"/>
    </source>
</evidence>
<proteinExistence type="predicted"/>